<accession>A0A6J6BDB2</accession>
<dbReference type="EMBL" id="CAEZSF010000058">
    <property type="protein sequence ID" value="CAB4536399.1"/>
    <property type="molecule type" value="Genomic_DNA"/>
</dbReference>
<sequence length="68" mass="7543">MQGAGRTNAQQRHTRAIATADVIQYGQHNCQNDTLLDTDTDDDRCSQRCNSELVLADLPDASHPIYVN</sequence>
<dbReference type="AlphaFoldDB" id="A0A6J6BDB2"/>
<reference evidence="1" key="1">
    <citation type="submission" date="2020-05" db="EMBL/GenBank/DDBJ databases">
        <authorList>
            <person name="Chiriac C."/>
            <person name="Salcher M."/>
            <person name="Ghai R."/>
            <person name="Kavagutti S V."/>
        </authorList>
    </citation>
    <scope>NUCLEOTIDE SEQUENCE</scope>
</reference>
<evidence type="ECO:0000313" key="1">
    <source>
        <dbReference type="EMBL" id="CAB4536399.1"/>
    </source>
</evidence>
<organism evidence="1">
    <name type="scientific">freshwater metagenome</name>
    <dbReference type="NCBI Taxonomy" id="449393"/>
    <lineage>
        <taxon>unclassified sequences</taxon>
        <taxon>metagenomes</taxon>
        <taxon>ecological metagenomes</taxon>
    </lineage>
</organism>
<protein>
    <submittedName>
        <fullName evidence="1">Unannotated protein</fullName>
    </submittedName>
</protein>
<name>A0A6J6BDB2_9ZZZZ</name>
<gene>
    <name evidence="1" type="ORF">UFOPK1358_00763</name>
</gene>
<proteinExistence type="predicted"/>